<proteinExistence type="predicted"/>
<evidence type="ECO:0000313" key="3">
    <source>
        <dbReference type="Proteomes" id="UP001209916"/>
    </source>
</evidence>
<feature type="region of interest" description="Disordered" evidence="1">
    <location>
        <begin position="1"/>
        <end position="23"/>
    </location>
</feature>
<dbReference type="EMBL" id="JAPKNA010000001">
    <property type="protein sequence ID" value="MCX5463194.1"/>
    <property type="molecule type" value="Genomic_DNA"/>
</dbReference>
<dbReference type="RefSeq" id="WP_207874670.1">
    <property type="nucleotide sequence ID" value="NZ_JAPKNA010000001.1"/>
</dbReference>
<keyword evidence="3" id="KW-1185">Reference proteome</keyword>
<reference evidence="2 3" key="1">
    <citation type="submission" date="2022-11" db="EMBL/GenBank/DDBJ databases">
        <title>Biodiversity and phylogenetic relationships of bacteria.</title>
        <authorList>
            <person name="Machado R.A.R."/>
            <person name="Bhat A."/>
            <person name="Loulou A."/>
            <person name="Kallel S."/>
        </authorList>
    </citation>
    <scope>NUCLEOTIDE SEQUENCE [LARGE SCALE GENOMIC DNA]</scope>
    <source>
        <strain evidence="2 3">DSM 13975</strain>
    </source>
</reference>
<name>A0ABT3VI74_9BURK</name>
<gene>
    <name evidence="2" type="ORF">OSH09_03295</name>
</gene>
<dbReference type="Proteomes" id="UP001209916">
    <property type="component" value="Unassembled WGS sequence"/>
</dbReference>
<evidence type="ECO:0000256" key="1">
    <source>
        <dbReference type="SAM" id="MobiDB-lite"/>
    </source>
</evidence>
<organism evidence="2 3">
    <name type="scientific">Alcaligenes parafaecalis</name>
    <dbReference type="NCBI Taxonomy" id="171260"/>
    <lineage>
        <taxon>Bacteria</taxon>
        <taxon>Pseudomonadati</taxon>
        <taxon>Pseudomonadota</taxon>
        <taxon>Betaproteobacteria</taxon>
        <taxon>Burkholderiales</taxon>
        <taxon>Alcaligenaceae</taxon>
        <taxon>Alcaligenes</taxon>
    </lineage>
</organism>
<evidence type="ECO:0000313" key="2">
    <source>
        <dbReference type="EMBL" id="MCX5463194.1"/>
    </source>
</evidence>
<accession>A0ABT3VI74</accession>
<feature type="compositionally biased region" description="Basic and acidic residues" evidence="1">
    <location>
        <begin position="1"/>
        <end position="11"/>
    </location>
</feature>
<protein>
    <submittedName>
        <fullName evidence="2">Uncharacterized protein</fullName>
    </submittedName>
</protein>
<sequence length="51" mass="5297">MFVSARNREQGRGTATDSNPETVGRAIDGACQSILPVCLGQHGDNADGCYG</sequence>
<comment type="caution">
    <text evidence="2">The sequence shown here is derived from an EMBL/GenBank/DDBJ whole genome shotgun (WGS) entry which is preliminary data.</text>
</comment>